<dbReference type="AlphaFoldDB" id="A0A6J4UTW2"/>
<protein>
    <submittedName>
        <fullName evidence="2">Uncharacterized protein</fullName>
    </submittedName>
</protein>
<reference evidence="2" key="1">
    <citation type="submission" date="2020-02" db="EMBL/GenBank/DDBJ databases">
        <authorList>
            <person name="Meier V. D."/>
        </authorList>
    </citation>
    <scope>NUCLEOTIDE SEQUENCE</scope>
    <source>
        <strain evidence="2">AVDCRST_MAG19</strain>
    </source>
</reference>
<evidence type="ECO:0000256" key="1">
    <source>
        <dbReference type="SAM" id="MobiDB-lite"/>
    </source>
</evidence>
<gene>
    <name evidence="2" type="ORF">AVDCRST_MAG19-1659</name>
</gene>
<feature type="compositionally biased region" description="Low complexity" evidence="1">
    <location>
        <begin position="9"/>
        <end position="22"/>
    </location>
</feature>
<proteinExistence type="predicted"/>
<feature type="non-terminal residue" evidence="2">
    <location>
        <position position="1"/>
    </location>
</feature>
<feature type="region of interest" description="Disordered" evidence="1">
    <location>
        <begin position="1"/>
        <end position="126"/>
    </location>
</feature>
<dbReference type="EMBL" id="CADCWL010000070">
    <property type="protein sequence ID" value="CAA9559747.1"/>
    <property type="molecule type" value="Genomic_DNA"/>
</dbReference>
<feature type="region of interest" description="Disordered" evidence="1">
    <location>
        <begin position="145"/>
        <end position="173"/>
    </location>
</feature>
<organism evidence="2">
    <name type="scientific">uncultured Thermomicrobiales bacterium</name>
    <dbReference type="NCBI Taxonomy" id="1645740"/>
    <lineage>
        <taxon>Bacteria</taxon>
        <taxon>Pseudomonadati</taxon>
        <taxon>Thermomicrobiota</taxon>
        <taxon>Thermomicrobia</taxon>
        <taxon>Thermomicrobiales</taxon>
        <taxon>environmental samples</taxon>
    </lineage>
</organism>
<sequence length="173" mass="18215">CSKPGPRRPGGAATRGSGSGPRSRWRTPRRRLRRSTSVSAPTAWRGRRCPTTSRSRSAPACRRRCEIRTLAVSTQGPSTASSRAAGTRPRSTTLPLSTCSTGPRFGPSARSPASSTATTTADPRPKKMLNTLATFFSRPPWCTWTDREAGGGAGGTAPAVTGSERGRGAMSSR</sequence>
<feature type="compositionally biased region" description="Low complexity" evidence="1">
    <location>
        <begin position="107"/>
        <end position="122"/>
    </location>
</feature>
<name>A0A6J4UTW2_9BACT</name>
<feature type="non-terminal residue" evidence="2">
    <location>
        <position position="173"/>
    </location>
</feature>
<evidence type="ECO:0000313" key="2">
    <source>
        <dbReference type="EMBL" id="CAA9559747.1"/>
    </source>
</evidence>
<accession>A0A6J4UTW2</accession>
<feature type="compositionally biased region" description="Basic residues" evidence="1">
    <location>
        <begin position="23"/>
        <end position="34"/>
    </location>
</feature>
<feature type="compositionally biased region" description="Polar residues" evidence="1">
    <location>
        <begin position="71"/>
        <end position="101"/>
    </location>
</feature>